<evidence type="ECO:0000313" key="2">
    <source>
        <dbReference type="Proteomes" id="UP001345219"/>
    </source>
</evidence>
<sequence>MARSKWYNNSVKINSFLLRQSAREGSALVPCKLRKFVCRQNFVSFQGVNSGLQKGDGGAKLRDKRVLILLWSPLGTENDGSFTSSCTAPTYIILLNFSSNTKFCHATLCFKSFYLPT</sequence>
<dbReference type="Proteomes" id="UP001345219">
    <property type="component" value="Chromosome 5"/>
</dbReference>
<dbReference type="AlphaFoldDB" id="A0AAN7K5G0"/>
<gene>
    <name evidence="1" type="ORF">SAY87_005858</name>
</gene>
<accession>A0AAN7K5G0</accession>
<organism evidence="1 2">
    <name type="scientific">Trapa incisa</name>
    <dbReference type="NCBI Taxonomy" id="236973"/>
    <lineage>
        <taxon>Eukaryota</taxon>
        <taxon>Viridiplantae</taxon>
        <taxon>Streptophyta</taxon>
        <taxon>Embryophyta</taxon>
        <taxon>Tracheophyta</taxon>
        <taxon>Spermatophyta</taxon>
        <taxon>Magnoliopsida</taxon>
        <taxon>eudicotyledons</taxon>
        <taxon>Gunneridae</taxon>
        <taxon>Pentapetalae</taxon>
        <taxon>rosids</taxon>
        <taxon>malvids</taxon>
        <taxon>Myrtales</taxon>
        <taxon>Lythraceae</taxon>
        <taxon>Trapa</taxon>
    </lineage>
</organism>
<proteinExistence type="predicted"/>
<comment type="caution">
    <text evidence="1">The sequence shown here is derived from an EMBL/GenBank/DDBJ whole genome shotgun (WGS) entry which is preliminary data.</text>
</comment>
<reference evidence="1 2" key="1">
    <citation type="journal article" date="2023" name="Hortic Res">
        <title>Pangenome of water caltrop reveals structural variations and asymmetric subgenome divergence after allopolyploidization.</title>
        <authorList>
            <person name="Zhang X."/>
            <person name="Chen Y."/>
            <person name="Wang L."/>
            <person name="Yuan Y."/>
            <person name="Fang M."/>
            <person name="Shi L."/>
            <person name="Lu R."/>
            <person name="Comes H.P."/>
            <person name="Ma Y."/>
            <person name="Chen Y."/>
            <person name="Huang G."/>
            <person name="Zhou Y."/>
            <person name="Zheng Z."/>
            <person name="Qiu Y."/>
        </authorList>
    </citation>
    <scope>NUCLEOTIDE SEQUENCE [LARGE SCALE GENOMIC DNA]</scope>
    <source>
        <tissue evidence="1">Roots</tissue>
    </source>
</reference>
<dbReference type="EMBL" id="JAXIOK010000010">
    <property type="protein sequence ID" value="KAK4760965.1"/>
    <property type="molecule type" value="Genomic_DNA"/>
</dbReference>
<name>A0AAN7K5G0_9MYRT</name>
<evidence type="ECO:0000313" key="1">
    <source>
        <dbReference type="EMBL" id="KAK4760965.1"/>
    </source>
</evidence>
<keyword evidence="2" id="KW-1185">Reference proteome</keyword>
<protein>
    <submittedName>
        <fullName evidence="1">Uncharacterized protein</fullName>
    </submittedName>
</protein>